<keyword evidence="1" id="KW-0732">Signal</keyword>
<proteinExistence type="predicted"/>
<protein>
    <submittedName>
        <fullName evidence="2">Uncharacterized protein</fullName>
    </submittedName>
</protein>
<feature type="signal peptide" evidence="1">
    <location>
        <begin position="1"/>
        <end position="22"/>
    </location>
</feature>
<dbReference type="EMBL" id="CCAG010005573">
    <property type="status" value="NOT_ANNOTATED_CDS"/>
    <property type="molecule type" value="Genomic_DNA"/>
</dbReference>
<reference evidence="2" key="1">
    <citation type="submission" date="2020-05" db="UniProtKB">
        <authorList>
            <consortium name="EnsemblMetazoa"/>
        </authorList>
    </citation>
    <scope>IDENTIFICATION</scope>
    <source>
        <strain evidence="2">Yale</strain>
    </source>
</reference>
<dbReference type="AlphaFoldDB" id="A0A1B0G365"/>
<evidence type="ECO:0000313" key="2">
    <source>
        <dbReference type="EnsemblMetazoa" id="GMOY007766-PA"/>
    </source>
</evidence>
<dbReference type="Proteomes" id="UP000092444">
    <property type="component" value="Unassembled WGS sequence"/>
</dbReference>
<sequence>MNFISSALPLLVSTLLTNELVASVSENIVPSPQKIPQILNSDSWFPTPERLEDYGNNPFNNRDRYQAHNPTMTCSRLYYPVDARETNLPGRASKGYGGYGGNGGLRQYYGYWQPDYQGQRNRGYGYYTNTDYYGLPRSQQAARGQYINAVRNYRGYD</sequence>
<feature type="chain" id="PRO_5008407861" evidence="1">
    <location>
        <begin position="23"/>
        <end position="157"/>
    </location>
</feature>
<dbReference type="VEuPathDB" id="VectorBase:GMOY007766"/>
<accession>A0A1B0G365</accession>
<organism evidence="2 3">
    <name type="scientific">Glossina morsitans morsitans</name>
    <name type="common">Savannah tsetse fly</name>
    <dbReference type="NCBI Taxonomy" id="37546"/>
    <lineage>
        <taxon>Eukaryota</taxon>
        <taxon>Metazoa</taxon>
        <taxon>Ecdysozoa</taxon>
        <taxon>Arthropoda</taxon>
        <taxon>Hexapoda</taxon>
        <taxon>Insecta</taxon>
        <taxon>Pterygota</taxon>
        <taxon>Neoptera</taxon>
        <taxon>Endopterygota</taxon>
        <taxon>Diptera</taxon>
        <taxon>Brachycera</taxon>
        <taxon>Muscomorpha</taxon>
        <taxon>Hippoboscoidea</taxon>
        <taxon>Glossinidae</taxon>
        <taxon>Glossina</taxon>
    </lineage>
</organism>
<evidence type="ECO:0000313" key="3">
    <source>
        <dbReference type="Proteomes" id="UP000092444"/>
    </source>
</evidence>
<dbReference type="EnsemblMetazoa" id="GMOY007766-RA">
    <property type="protein sequence ID" value="GMOY007766-PA"/>
    <property type="gene ID" value="GMOY007766"/>
</dbReference>
<keyword evidence="3" id="KW-1185">Reference proteome</keyword>
<name>A0A1B0G365_GLOMM</name>
<evidence type="ECO:0000256" key="1">
    <source>
        <dbReference type="SAM" id="SignalP"/>
    </source>
</evidence>